<dbReference type="OrthoDB" id="6419505at2759"/>
<dbReference type="AlphaFoldDB" id="A0A8X7BYR8"/>
<dbReference type="Proteomes" id="UP000886998">
    <property type="component" value="Unassembled WGS sequence"/>
</dbReference>
<accession>A0A8X7BYR8</accession>
<organism evidence="1 2">
    <name type="scientific">Trichonephila inaurata madagascariensis</name>
    <dbReference type="NCBI Taxonomy" id="2747483"/>
    <lineage>
        <taxon>Eukaryota</taxon>
        <taxon>Metazoa</taxon>
        <taxon>Ecdysozoa</taxon>
        <taxon>Arthropoda</taxon>
        <taxon>Chelicerata</taxon>
        <taxon>Arachnida</taxon>
        <taxon>Araneae</taxon>
        <taxon>Araneomorphae</taxon>
        <taxon>Entelegynae</taxon>
        <taxon>Araneoidea</taxon>
        <taxon>Nephilidae</taxon>
        <taxon>Trichonephila</taxon>
        <taxon>Trichonephila inaurata</taxon>
    </lineage>
</organism>
<keyword evidence="2" id="KW-1185">Reference proteome</keyword>
<name>A0A8X7BYR8_9ARAC</name>
<protein>
    <submittedName>
        <fullName evidence="1">Uncharacterized protein</fullName>
    </submittedName>
</protein>
<reference evidence="1" key="1">
    <citation type="submission" date="2020-08" db="EMBL/GenBank/DDBJ databases">
        <title>Multicomponent nature underlies the extraordinary mechanical properties of spider dragline silk.</title>
        <authorList>
            <person name="Kono N."/>
            <person name="Nakamura H."/>
            <person name="Mori M."/>
            <person name="Yoshida Y."/>
            <person name="Ohtoshi R."/>
            <person name="Malay A.D."/>
            <person name="Moran D.A.P."/>
            <person name="Tomita M."/>
            <person name="Numata K."/>
            <person name="Arakawa K."/>
        </authorList>
    </citation>
    <scope>NUCLEOTIDE SEQUENCE</scope>
</reference>
<evidence type="ECO:0000313" key="2">
    <source>
        <dbReference type="Proteomes" id="UP000886998"/>
    </source>
</evidence>
<dbReference type="InterPro" id="IPR029063">
    <property type="entry name" value="SAM-dependent_MTases_sf"/>
</dbReference>
<dbReference type="SUPFAM" id="SSF53335">
    <property type="entry name" value="S-adenosyl-L-methionine-dependent methyltransferases"/>
    <property type="match status" value="1"/>
</dbReference>
<dbReference type="Gene3D" id="3.40.50.150">
    <property type="entry name" value="Vaccinia Virus protein VP39"/>
    <property type="match status" value="1"/>
</dbReference>
<gene>
    <name evidence="1" type="primary">AVEN_79023_1</name>
    <name evidence="1" type="ORF">TNIN_494061</name>
</gene>
<proteinExistence type="predicted"/>
<sequence>MASLEESLIASAIAALSIEDYWPTFDSSKDIDEDDDSEYSIILYFYEELLNGLIQCCGVRDTDLQSAIKHLVYNYGRVANGKTPEDLDYNYLSNCLGYLHRYAACHTALVLSVMIRMFHKCPPPEIRRLLALKNDLNLVCIGSGPGNDLMGLLSALYGKHYGLLDLDITIVDKMAGWEFVFLETVRRVKLEECGNVSKIFSDLKVKTSFMIGDMKYQDSWGYNLKKKLINADVMLLSKFLSIVPNADKLRVLKNIVMSMKPGALLICIDCPCPTAEFTALGKYLDVVYEACKEGFNFNFEVKRFGYPNITTSRAVVRVFAKKIVLEE</sequence>
<comment type="caution">
    <text evidence="1">The sequence shown here is derived from an EMBL/GenBank/DDBJ whole genome shotgun (WGS) entry which is preliminary data.</text>
</comment>
<dbReference type="EMBL" id="BMAV01006677">
    <property type="protein sequence ID" value="GFY48870.1"/>
    <property type="molecule type" value="Genomic_DNA"/>
</dbReference>
<evidence type="ECO:0000313" key="1">
    <source>
        <dbReference type="EMBL" id="GFY48870.1"/>
    </source>
</evidence>